<evidence type="ECO:0000259" key="11">
    <source>
        <dbReference type="Pfam" id="PF00725"/>
    </source>
</evidence>
<dbReference type="Pfam" id="PF02737">
    <property type="entry name" value="3HCDH_N"/>
    <property type="match status" value="1"/>
</dbReference>
<keyword evidence="14" id="KW-1185">Reference proteome</keyword>
<comment type="catalytic activity">
    <reaction evidence="9">
        <text>a (3S)-3-hydroxyacyl-CoA + NAD(+) = a 3-oxoacyl-CoA + NADH + H(+)</text>
        <dbReference type="Rhea" id="RHEA:22432"/>
        <dbReference type="ChEBI" id="CHEBI:15378"/>
        <dbReference type="ChEBI" id="CHEBI:57318"/>
        <dbReference type="ChEBI" id="CHEBI:57540"/>
        <dbReference type="ChEBI" id="CHEBI:57945"/>
        <dbReference type="ChEBI" id="CHEBI:90726"/>
        <dbReference type="EC" id="1.1.1.35"/>
    </reaction>
</comment>
<evidence type="ECO:0000256" key="4">
    <source>
        <dbReference type="ARBA" id="ARBA00022832"/>
    </source>
</evidence>
<keyword evidence="6" id="KW-0520">NAD</keyword>
<evidence type="ECO:0000256" key="10">
    <source>
        <dbReference type="PIRSR" id="PIRSR000105-1"/>
    </source>
</evidence>
<dbReference type="InterPro" id="IPR006176">
    <property type="entry name" value="3-OHacyl-CoA_DH_NAD-bd"/>
</dbReference>
<dbReference type="Gene3D" id="3.40.50.720">
    <property type="entry name" value="NAD(P)-binding Rossmann-like Domain"/>
    <property type="match status" value="1"/>
</dbReference>
<evidence type="ECO:0000256" key="2">
    <source>
        <dbReference type="ARBA" id="ARBA00005005"/>
    </source>
</evidence>
<evidence type="ECO:0000256" key="6">
    <source>
        <dbReference type="ARBA" id="ARBA00023027"/>
    </source>
</evidence>
<dbReference type="FunFam" id="3.40.50.720:FF:000009">
    <property type="entry name" value="Fatty oxidation complex, alpha subunit"/>
    <property type="match status" value="1"/>
</dbReference>
<dbReference type="EMBL" id="JAFCMP010000519">
    <property type="protein sequence ID" value="KAG5178011.1"/>
    <property type="molecule type" value="Genomic_DNA"/>
</dbReference>
<keyword evidence="5" id="KW-0560">Oxidoreductase</keyword>
<evidence type="ECO:0000256" key="3">
    <source>
        <dbReference type="ARBA" id="ARBA00009463"/>
    </source>
</evidence>
<accession>A0A835YNC1</accession>
<evidence type="ECO:0000259" key="12">
    <source>
        <dbReference type="Pfam" id="PF02737"/>
    </source>
</evidence>
<dbReference type="InterPro" id="IPR022694">
    <property type="entry name" value="3-OHacyl-CoA_DH"/>
</dbReference>
<comment type="subcellular location">
    <subcellularLocation>
        <location evidence="1">Mitochondrion matrix</location>
    </subcellularLocation>
</comment>
<evidence type="ECO:0000256" key="5">
    <source>
        <dbReference type="ARBA" id="ARBA00023002"/>
    </source>
</evidence>
<dbReference type="InterPro" id="IPR052242">
    <property type="entry name" value="Mito_3-hydroxyacyl-CoA_DH"/>
</dbReference>
<sequence>MTTSINKVGVIGLGLMGHGIVQAASMAPGKRYEVVGLEATEDAIGAGKGRIEASIKRQLSRSVARGKLTEADAESQGADYLSRISYTTDRAGLADCDLVIEAITENPAIKLPLYTELGLLTKPSCILASNTSSLKIADMAGASGRPDRVVGLHFFNPVQVMKLVEVVRTDATDPAVFEQCRAFVNSIGKHPVSCKDTPGFIVNRLLVPALAQAMLMVDRGDASVEDIDKSMELGAGHPMGPLALADYVGLDTCLFILQGWVDNFPSEPAFVVPDCLRAMVDAGKLGRKSGEGFYKWEGDKRGPVSRL</sequence>
<dbReference type="GO" id="GO:0003857">
    <property type="term" value="F:(3S)-3-hydroxyacyl-CoA dehydrogenase (NAD+) activity"/>
    <property type="evidence" value="ECO:0007669"/>
    <property type="project" value="UniProtKB-EC"/>
</dbReference>
<dbReference type="OrthoDB" id="5958943at2759"/>
<dbReference type="Pfam" id="PF00725">
    <property type="entry name" value="3HCDH"/>
    <property type="match status" value="1"/>
</dbReference>
<evidence type="ECO:0000256" key="7">
    <source>
        <dbReference type="ARBA" id="ARBA00023098"/>
    </source>
</evidence>
<gene>
    <name evidence="13" type="ORF">JKP88DRAFT_270616</name>
</gene>
<dbReference type="InterPro" id="IPR013328">
    <property type="entry name" value="6PGD_dom2"/>
</dbReference>
<evidence type="ECO:0000256" key="9">
    <source>
        <dbReference type="ARBA" id="ARBA00049556"/>
    </source>
</evidence>
<evidence type="ECO:0000313" key="14">
    <source>
        <dbReference type="Proteomes" id="UP000664859"/>
    </source>
</evidence>
<proteinExistence type="inferred from homology"/>
<comment type="pathway">
    <text evidence="2">Lipid metabolism; fatty acid beta-oxidation.</text>
</comment>
<keyword evidence="4" id="KW-0276">Fatty acid metabolism</keyword>
<protein>
    <submittedName>
        <fullName evidence="13">Hydroxyacyl-coenzyme A dehydrogenase</fullName>
    </submittedName>
</protein>
<evidence type="ECO:0000256" key="1">
    <source>
        <dbReference type="ARBA" id="ARBA00004305"/>
    </source>
</evidence>
<evidence type="ECO:0000313" key="13">
    <source>
        <dbReference type="EMBL" id="KAG5178011.1"/>
    </source>
</evidence>
<keyword evidence="8" id="KW-0496">Mitochondrion</keyword>
<evidence type="ECO:0000256" key="8">
    <source>
        <dbReference type="ARBA" id="ARBA00023128"/>
    </source>
</evidence>
<dbReference type="InterPro" id="IPR036291">
    <property type="entry name" value="NAD(P)-bd_dom_sf"/>
</dbReference>
<dbReference type="GO" id="GO:0070403">
    <property type="term" value="F:NAD+ binding"/>
    <property type="evidence" value="ECO:0007669"/>
    <property type="project" value="InterPro"/>
</dbReference>
<dbReference type="SUPFAM" id="SSF48179">
    <property type="entry name" value="6-phosphogluconate dehydrogenase C-terminal domain-like"/>
    <property type="match status" value="1"/>
</dbReference>
<dbReference type="PANTHER" id="PTHR43561:SF3">
    <property type="entry name" value="HYDROXYACYL-COENZYME A DEHYDROGENASE, MITOCHONDRIAL"/>
    <property type="match status" value="1"/>
</dbReference>
<reference evidence="13" key="1">
    <citation type="submission" date="2021-02" db="EMBL/GenBank/DDBJ databases">
        <title>First Annotated Genome of the Yellow-green Alga Tribonema minus.</title>
        <authorList>
            <person name="Mahan K.M."/>
        </authorList>
    </citation>
    <scope>NUCLEOTIDE SEQUENCE</scope>
    <source>
        <strain evidence="13">UTEX B ZZ1240</strain>
    </source>
</reference>
<keyword evidence="7" id="KW-0443">Lipid metabolism</keyword>
<feature type="site" description="Important for catalytic activity" evidence="10">
    <location>
        <position position="153"/>
    </location>
</feature>
<dbReference type="AlphaFoldDB" id="A0A835YNC1"/>
<organism evidence="13 14">
    <name type="scientific">Tribonema minus</name>
    <dbReference type="NCBI Taxonomy" id="303371"/>
    <lineage>
        <taxon>Eukaryota</taxon>
        <taxon>Sar</taxon>
        <taxon>Stramenopiles</taxon>
        <taxon>Ochrophyta</taxon>
        <taxon>PX clade</taxon>
        <taxon>Xanthophyceae</taxon>
        <taxon>Tribonematales</taxon>
        <taxon>Tribonemataceae</taxon>
        <taxon>Tribonema</taxon>
    </lineage>
</organism>
<dbReference type="GO" id="GO:0006635">
    <property type="term" value="P:fatty acid beta-oxidation"/>
    <property type="evidence" value="ECO:0007669"/>
    <property type="project" value="TreeGrafter"/>
</dbReference>
<dbReference type="InterPro" id="IPR008927">
    <property type="entry name" value="6-PGluconate_DH-like_C_sf"/>
</dbReference>
<dbReference type="PANTHER" id="PTHR43561">
    <property type="match status" value="1"/>
</dbReference>
<dbReference type="Proteomes" id="UP000664859">
    <property type="component" value="Unassembled WGS sequence"/>
</dbReference>
<dbReference type="PIRSF" id="PIRSF000105">
    <property type="entry name" value="HCDH"/>
    <property type="match status" value="1"/>
</dbReference>
<comment type="caution">
    <text evidence="13">The sequence shown here is derived from an EMBL/GenBank/DDBJ whole genome shotgun (WGS) entry which is preliminary data.</text>
</comment>
<dbReference type="InterPro" id="IPR006108">
    <property type="entry name" value="3HC_DH_C"/>
</dbReference>
<name>A0A835YNC1_9STRA</name>
<comment type="similarity">
    <text evidence="3">Belongs to the 3-hydroxyacyl-CoA dehydrogenase family.</text>
</comment>
<dbReference type="Gene3D" id="1.10.1040.10">
    <property type="entry name" value="N-(1-d-carboxylethyl)-l-norvaline Dehydrogenase, domain 2"/>
    <property type="match status" value="1"/>
</dbReference>
<feature type="domain" description="3-hydroxyacyl-CoA dehydrogenase NAD binding" evidence="12">
    <location>
        <begin position="7"/>
        <end position="197"/>
    </location>
</feature>
<dbReference type="SUPFAM" id="SSF51735">
    <property type="entry name" value="NAD(P)-binding Rossmann-fold domains"/>
    <property type="match status" value="1"/>
</dbReference>
<dbReference type="GO" id="GO:0005759">
    <property type="term" value="C:mitochondrial matrix"/>
    <property type="evidence" value="ECO:0007669"/>
    <property type="project" value="UniProtKB-SubCell"/>
</dbReference>
<feature type="domain" description="3-hydroxyacyl-CoA dehydrogenase C-terminal" evidence="11">
    <location>
        <begin position="199"/>
        <end position="296"/>
    </location>
</feature>